<dbReference type="Proteomes" id="UP000440578">
    <property type="component" value="Unassembled WGS sequence"/>
</dbReference>
<keyword evidence="6" id="KW-1185">Reference proteome</keyword>
<dbReference type="SMART" id="SM00174">
    <property type="entry name" value="RHO"/>
    <property type="match status" value="1"/>
</dbReference>
<dbReference type="InterPro" id="IPR001806">
    <property type="entry name" value="Small_GTPase"/>
</dbReference>
<reference evidence="5 6" key="1">
    <citation type="submission" date="2019-07" db="EMBL/GenBank/DDBJ databases">
        <title>Draft genome assembly of a fouling barnacle, Amphibalanus amphitrite (Darwin, 1854): The first reference genome for Thecostraca.</title>
        <authorList>
            <person name="Kim W."/>
        </authorList>
    </citation>
    <scope>NUCLEOTIDE SEQUENCE [LARGE SCALE GENOMIC DNA]</scope>
    <source>
        <strain evidence="5">SNU_AA5</strain>
        <tissue evidence="5">Soma without cirri and trophi</tissue>
    </source>
</reference>
<dbReference type="GO" id="GO:0003924">
    <property type="term" value="F:GTPase activity"/>
    <property type="evidence" value="ECO:0007669"/>
    <property type="project" value="InterPro"/>
</dbReference>
<evidence type="ECO:0000313" key="4">
    <source>
        <dbReference type="EMBL" id="KAF0293158.1"/>
    </source>
</evidence>
<dbReference type="PANTHER" id="PTHR24073">
    <property type="entry name" value="DRAB5-RELATED"/>
    <property type="match status" value="1"/>
</dbReference>
<dbReference type="EMBL" id="VIIS01001765">
    <property type="protein sequence ID" value="KAF0293158.1"/>
    <property type="molecule type" value="Genomic_DNA"/>
</dbReference>
<evidence type="ECO:0000256" key="1">
    <source>
        <dbReference type="ARBA" id="ARBA00022741"/>
    </source>
</evidence>
<dbReference type="InterPro" id="IPR027417">
    <property type="entry name" value="P-loop_NTPase"/>
</dbReference>
<keyword evidence="2" id="KW-0342">GTP-binding</keyword>
<dbReference type="OrthoDB" id="5914890at2759"/>
<dbReference type="SMART" id="SM00175">
    <property type="entry name" value="RAB"/>
    <property type="match status" value="1"/>
</dbReference>
<dbReference type="PROSITE" id="PS51419">
    <property type="entry name" value="RAB"/>
    <property type="match status" value="1"/>
</dbReference>
<evidence type="ECO:0000256" key="3">
    <source>
        <dbReference type="SAM" id="MobiDB-lite"/>
    </source>
</evidence>
<evidence type="ECO:0000313" key="6">
    <source>
        <dbReference type="Proteomes" id="UP000440578"/>
    </source>
</evidence>
<dbReference type="EMBL" id="VIIS01000929">
    <property type="protein sequence ID" value="KAF0303562.1"/>
    <property type="molecule type" value="Genomic_DNA"/>
</dbReference>
<dbReference type="SMART" id="SM00173">
    <property type="entry name" value="RAS"/>
    <property type="match status" value="1"/>
</dbReference>
<proteinExistence type="predicted"/>
<dbReference type="Pfam" id="PF08477">
    <property type="entry name" value="Roc"/>
    <property type="match status" value="1"/>
</dbReference>
<protein>
    <submittedName>
        <fullName evidence="5">Rab-like protein 3</fullName>
    </submittedName>
</protein>
<evidence type="ECO:0000256" key="2">
    <source>
        <dbReference type="ARBA" id="ARBA00023134"/>
    </source>
</evidence>
<accession>A0A6A4WLP3</accession>
<gene>
    <name evidence="5" type="primary">rabl3_2</name>
    <name evidence="4" type="synonym">rabl3_0</name>
    <name evidence="4" type="ORF">FJT64_008929</name>
    <name evidence="5" type="ORF">FJT64_024449</name>
</gene>
<comment type="caution">
    <text evidence="5">The sequence shown here is derived from an EMBL/GenBank/DDBJ whole genome shotgun (WGS) entry which is preliminary data.</text>
</comment>
<evidence type="ECO:0000313" key="5">
    <source>
        <dbReference type="EMBL" id="KAF0303562.1"/>
    </source>
</evidence>
<organism evidence="5 6">
    <name type="scientific">Amphibalanus amphitrite</name>
    <name type="common">Striped barnacle</name>
    <name type="synonym">Balanus amphitrite</name>
    <dbReference type="NCBI Taxonomy" id="1232801"/>
    <lineage>
        <taxon>Eukaryota</taxon>
        <taxon>Metazoa</taxon>
        <taxon>Ecdysozoa</taxon>
        <taxon>Arthropoda</taxon>
        <taxon>Crustacea</taxon>
        <taxon>Multicrustacea</taxon>
        <taxon>Cirripedia</taxon>
        <taxon>Thoracica</taxon>
        <taxon>Thoracicalcarea</taxon>
        <taxon>Balanomorpha</taxon>
        <taxon>Balanoidea</taxon>
        <taxon>Balanidae</taxon>
        <taxon>Amphibalaninae</taxon>
        <taxon>Amphibalanus</taxon>
    </lineage>
</organism>
<dbReference type="AlphaFoldDB" id="A0A6A4WLP3"/>
<sequence length="223" mass="24611">METVKVVVVGDSGVGKTSLVHLICQNEPCAKPSWTIGCAVDVRIHEFREGLPEQRTYCVELWDVGGSAAHANTRRVFYGGAHGVILVHDLSNRKTQNTLAGWLAEVLSRDAGESAAFDPETFAGSATAQLPVLVVACKPDLSDPRRAAHLQRQASRFADECGAQEITVDCLSARSLAAGSSNAVKLSRFFDKVIERRYQREPVTQHWERRRPGPPVRHSYRDY</sequence>
<feature type="region of interest" description="Disordered" evidence="3">
    <location>
        <begin position="203"/>
        <end position="223"/>
    </location>
</feature>
<keyword evidence="1" id="KW-0547">Nucleotide-binding</keyword>
<dbReference type="PRINTS" id="PR00449">
    <property type="entry name" value="RASTRNSFRMNG"/>
</dbReference>
<name>A0A6A4WLP3_AMPAM</name>
<dbReference type="GO" id="GO:0005525">
    <property type="term" value="F:GTP binding"/>
    <property type="evidence" value="ECO:0007669"/>
    <property type="project" value="UniProtKB-KW"/>
</dbReference>
<dbReference type="SUPFAM" id="SSF52540">
    <property type="entry name" value="P-loop containing nucleoside triphosphate hydrolases"/>
    <property type="match status" value="1"/>
</dbReference>
<dbReference type="Gene3D" id="3.40.50.300">
    <property type="entry name" value="P-loop containing nucleotide triphosphate hydrolases"/>
    <property type="match status" value="1"/>
</dbReference>